<organism evidence="1">
    <name type="scientific">marine metagenome</name>
    <dbReference type="NCBI Taxonomy" id="408172"/>
    <lineage>
        <taxon>unclassified sequences</taxon>
        <taxon>metagenomes</taxon>
        <taxon>ecological metagenomes</taxon>
    </lineage>
</organism>
<feature type="non-terminal residue" evidence="1">
    <location>
        <position position="65"/>
    </location>
</feature>
<dbReference type="EMBL" id="UINC01112053">
    <property type="protein sequence ID" value="SVC80708.1"/>
    <property type="molecule type" value="Genomic_DNA"/>
</dbReference>
<accession>A0A382Q6Y6</accession>
<protein>
    <submittedName>
        <fullName evidence="1">Uncharacterized protein</fullName>
    </submittedName>
</protein>
<proteinExistence type="predicted"/>
<name>A0A382Q6Y6_9ZZZZ</name>
<reference evidence="1" key="1">
    <citation type="submission" date="2018-05" db="EMBL/GenBank/DDBJ databases">
        <authorList>
            <person name="Lanie J.A."/>
            <person name="Ng W.-L."/>
            <person name="Kazmierczak K.M."/>
            <person name="Andrzejewski T.M."/>
            <person name="Davidsen T.M."/>
            <person name="Wayne K.J."/>
            <person name="Tettelin H."/>
            <person name="Glass J.I."/>
            <person name="Rusch D."/>
            <person name="Podicherti R."/>
            <person name="Tsui H.-C.T."/>
            <person name="Winkler M.E."/>
        </authorList>
    </citation>
    <scope>NUCLEOTIDE SEQUENCE</scope>
</reference>
<dbReference type="AlphaFoldDB" id="A0A382Q6Y6"/>
<gene>
    <name evidence="1" type="ORF">METZ01_LOCUS333562</name>
</gene>
<sequence length="65" mass="6983">MAIASDIRPSVLLRDTEPTKCISRFEFTTGIISISDSMISGKASINWRLGVSAVPTGRIRSSAIT</sequence>
<evidence type="ECO:0000313" key="1">
    <source>
        <dbReference type="EMBL" id="SVC80708.1"/>
    </source>
</evidence>